<evidence type="ECO:0000313" key="2">
    <source>
        <dbReference type="Proteomes" id="UP000499080"/>
    </source>
</evidence>
<evidence type="ECO:0000313" key="1">
    <source>
        <dbReference type="EMBL" id="GBO01814.1"/>
    </source>
</evidence>
<comment type="caution">
    <text evidence="1">The sequence shown here is derived from an EMBL/GenBank/DDBJ whole genome shotgun (WGS) entry which is preliminary data.</text>
</comment>
<proteinExistence type="predicted"/>
<gene>
    <name evidence="1" type="ORF">AVEN_189827_1</name>
</gene>
<dbReference type="AlphaFoldDB" id="A0A4Y2TQ20"/>
<dbReference type="EMBL" id="BGPR01029794">
    <property type="protein sequence ID" value="GBO01814.1"/>
    <property type="molecule type" value="Genomic_DNA"/>
</dbReference>
<protein>
    <submittedName>
        <fullName evidence="1">Uncharacterized protein</fullName>
    </submittedName>
</protein>
<name>A0A4Y2TQ20_ARAVE</name>
<organism evidence="1 2">
    <name type="scientific">Araneus ventricosus</name>
    <name type="common">Orbweaver spider</name>
    <name type="synonym">Epeira ventricosa</name>
    <dbReference type="NCBI Taxonomy" id="182803"/>
    <lineage>
        <taxon>Eukaryota</taxon>
        <taxon>Metazoa</taxon>
        <taxon>Ecdysozoa</taxon>
        <taxon>Arthropoda</taxon>
        <taxon>Chelicerata</taxon>
        <taxon>Arachnida</taxon>
        <taxon>Araneae</taxon>
        <taxon>Araneomorphae</taxon>
        <taxon>Entelegynae</taxon>
        <taxon>Araneoidea</taxon>
        <taxon>Araneidae</taxon>
        <taxon>Araneus</taxon>
    </lineage>
</organism>
<keyword evidence="2" id="KW-1185">Reference proteome</keyword>
<dbReference type="Proteomes" id="UP000499080">
    <property type="component" value="Unassembled WGS sequence"/>
</dbReference>
<accession>A0A4Y2TQ20</accession>
<sequence>MSCIHEMDRINSSGFPRTQNDIKGGATVLISRTSLWFNPQTSSVIFKTPSLNVEPHQFLKNLPTVMDQLKPVSTASHDRKKMFVHPALGTCTHVLVSYDAVKKPLQAPSDGPYDSSLRLRRGFSQEINTTCICLASYSYLTFLSAVIDFEGF</sequence>
<reference evidence="1 2" key="1">
    <citation type="journal article" date="2019" name="Sci. Rep.">
        <title>Orb-weaving spider Araneus ventricosus genome elucidates the spidroin gene catalogue.</title>
        <authorList>
            <person name="Kono N."/>
            <person name="Nakamura H."/>
            <person name="Ohtoshi R."/>
            <person name="Moran D.A.P."/>
            <person name="Shinohara A."/>
            <person name="Yoshida Y."/>
            <person name="Fujiwara M."/>
            <person name="Mori M."/>
            <person name="Tomita M."/>
            <person name="Arakawa K."/>
        </authorList>
    </citation>
    <scope>NUCLEOTIDE SEQUENCE [LARGE SCALE GENOMIC DNA]</scope>
</reference>